<evidence type="ECO:0000256" key="1">
    <source>
        <dbReference type="SAM" id="Phobius"/>
    </source>
</evidence>
<keyword evidence="1" id="KW-1133">Transmembrane helix</keyword>
<accession>A0A0R3QFQ5</accession>
<reference evidence="2" key="1">
    <citation type="submission" date="2017-02" db="UniProtKB">
        <authorList>
            <consortium name="WormBaseParasite"/>
        </authorList>
    </citation>
    <scope>IDENTIFICATION</scope>
</reference>
<proteinExistence type="predicted"/>
<keyword evidence="1" id="KW-0812">Transmembrane</keyword>
<keyword evidence="1" id="KW-0472">Membrane</keyword>
<dbReference type="AlphaFoldDB" id="A0A0R3QFQ5"/>
<feature type="transmembrane region" description="Helical" evidence="1">
    <location>
        <begin position="12"/>
        <end position="31"/>
    </location>
</feature>
<name>A0A0R3QFQ5_9BILA</name>
<organism evidence="2">
    <name type="scientific">Brugia timori</name>
    <dbReference type="NCBI Taxonomy" id="42155"/>
    <lineage>
        <taxon>Eukaryota</taxon>
        <taxon>Metazoa</taxon>
        <taxon>Ecdysozoa</taxon>
        <taxon>Nematoda</taxon>
        <taxon>Chromadorea</taxon>
        <taxon>Rhabditida</taxon>
        <taxon>Spirurina</taxon>
        <taxon>Spiruromorpha</taxon>
        <taxon>Filarioidea</taxon>
        <taxon>Onchocercidae</taxon>
        <taxon>Brugia</taxon>
    </lineage>
</organism>
<protein>
    <submittedName>
        <fullName evidence="2">Ovule protein</fullName>
    </submittedName>
</protein>
<sequence length="32" mass="3960">LLTAHKHVNKQYHLFLIIFLPFFYGMERNIVR</sequence>
<dbReference type="WBParaSite" id="BTMF_0000520301-mRNA-1">
    <property type="protein sequence ID" value="BTMF_0000520301-mRNA-1"/>
    <property type="gene ID" value="BTMF_0000520301"/>
</dbReference>
<evidence type="ECO:0000313" key="2">
    <source>
        <dbReference type="WBParaSite" id="BTMF_0000520301-mRNA-1"/>
    </source>
</evidence>